<dbReference type="EMBL" id="BAABME010001199">
    <property type="protein sequence ID" value="GAA0148193.1"/>
    <property type="molecule type" value="Genomic_DNA"/>
</dbReference>
<evidence type="ECO:0000313" key="9">
    <source>
        <dbReference type="EMBL" id="GAA0148193.1"/>
    </source>
</evidence>
<dbReference type="Proteomes" id="UP001454036">
    <property type="component" value="Unassembled WGS sequence"/>
</dbReference>
<evidence type="ECO:0000313" key="10">
    <source>
        <dbReference type="Proteomes" id="UP001454036"/>
    </source>
</evidence>
<accession>A0AAV3PAA9</accession>
<keyword evidence="2" id="KW-0813">Transport</keyword>
<keyword evidence="5" id="KW-0811">Translocation</keyword>
<dbReference type="PANTHER" id="PTHR13257:SF0">
    <property type="entry name" value="NUCLEAR PORE COMPLEX PROTEIN NUP88"/>
    <property type="match status" value="1"/>
</dbReference>
<keyword evidence="8" id="KW-0175">Coiled coil</keyword>
<dbReference type="GO" id="GO:0000056">
    <property type="term" value="P:ribosomal small subunit export from nucleus"/>
    <property type="evidence" value="ECO:0007669"/>
    <property type="project" value="InterPro"/>
</dbReference>
<dbReference type="InterPro" id="IPR037700">
    <property type="entry name" value="NUP88/NUP82"/>
</dbReference>
<keyword evidence="10" id="KW-1185">Reference proteome</keyword>
<reference evidence="9 10" key="1">
    <citation type="submission" date="2024-01" db="EMBL/GenBank/DDBJ databases">
        <title>The complete chloroplast genome sequence of Lithospermum erythrorhizon: insights into the phylogenetic relationship among Boraginaceae species and the maternal lineages of purple gromwells.</title>
        <authorList>
            <person name="Okada T."/>
            <person name="Watanabe K."/>
        </authorList>
    </citation>
    <scope>NUCLEOTIDE SEQUENCE [LARGE SCALE GENOMIC DNA]</scope>
</reference>
<gene>
    <name evidence="9" type="ORF">LIER_07707</name>
</gene>
<dbReference type="AlphaFoldDB" id="A0AAV3PAA9"/>
<dbReference type="GO" id="GO:0006606">
    <property type="term" value="P:protein import into nucleus"/>
    <property type="evidence" value="ECO:0007669"/>
    <property type="project" value="TreeGrafter"/>
</dbReference>
<evidence type="ECO:0000256" key="2">
    <source>
        <dbReference type="ARBA" id="ARBA00022448"/>
    </source>
</evidence>
<dbReference type="GO" id="GO:0006406">
    <property type="term" value="P:mRNA export from nucleus"/>
    <property type="evidence" value="ECO:0007669"/>
    <property type="project" value="TreeGrafter"/>
</dbReference>
<evidence type="ECO:0000256" key="1">
    <source>
        <dbReference type="ARBA" id="ARBA00004567"/>
    </source>
</evidence>
<evidence type="ECO:0000256" key="3">
    <source>
        <dbReference type="ARBA" id="ARBA00022816"/>
    </source>
</evidence>
<comment type="subcellular location">
    <subcellularLocation>
        <location evidence="1">Nucleus</location>
        <location evidence="1">Nuclear pore complex</location>
    </subcellularLocation>
</comment>
<keyword evidence="7" id="KW-0539">Nucleus</keyword>
<evidence type="ECO:0000256" key="6">
    <source>
        <dbReference type="ARBA" id="ARBA00023132"/>
    </source>
</evidence>
<protein>
    <submittedName>
        <fullName evidence="9">Transporter</fullName>
    </submittedName>
</protein>
<keyword evidence="6" id="KW-0906">Nuclear pore complex</keyword>
<sequence length="247" mass="28420">METWNASVSLYKESESTGLEELKGRDDATIISNDLLGGPKAVIMPQPSSNLRSVASDSIEGRSALHQYYKLFHENYLEYALKVHFELQHHAPRLKEIVDDLRSRLRNVEQKLSHIEKNQEKIEDRIDHAFEFQENLEMRSRDLRNLPGARKKPLSKAEKDFKSELDGFSGMELDALRSSLEALEARLKRHVRSPQQQLMKRPKNVVQEDEISKLRSSLGKLALVNSENTKKVEVIESVLRTCDISDR</sequence>
<organism evidence="9 10">
    <name type="scientific">Lithospermum erythrorhizon</name>
    <name type="common">Purple gromwell</name>
    <name type="synonym">Lithospermum officinale var. erythrorhizon</name>
    <dbReference type="NCBI Taxonomy" id="34254"/>
    <lineage>
        <taxon>Eukaryota</taxon>
        <taxon>Viridiplantae</taxon>
        <taxon>Streptophyta</taxon>
        <taxon>Embryophyta</taxon>
        <taxon>Tracheophyta</taxon>
        <taxon>Spermatophyta</taxon>
        <taxon>Magnoliopsida</taxon>
        <taxon>eudicotyledons</taxon>
        <taxon>Gunneridae</taxon>
        <taxon>Pentapetalae</taxon>
        <taxon>asterids</taxon>
        <taxon>lamiids</taxon>
        <taxon>Boraginales</taxon>
        <taxon>Boraginaceae</taxon>
        <taxon>Boraginoideae</taxon>
        <taxon>Lithospermeae</taxon>
        <taxon>Lithospermum</taxon>
    </lineage>
</organism>
<name>A0AAV3PAA9_LITER</name>
<evidence type="ECO:0000256" key="8">
    <source>
        <dbReference type="SAM" id="Coils"/>
    </source>
</evidence>
<dbReference type="PANTHER" id="PTHR13257">
    <property type="entry name" value="NUCLEOPORIN NUP84-RELATED"/>
    <property type="match status" value="1"/>
</dbReference>
<feature type="coiled-coil region" evidence="8">
    <location>
        <begin position="91"/>
        <end position="125"/>
    </location>
</feature>
<dbReference type="GO" id="GO:0017056">
    <property type="term" value="F:structural constituent of nuclear pore"/>
    <property type="evidence" value="ECO:0007669"/>
    <property type="project" value="InterPro"/>
</dbReference>
<keyword evidence="4" id="KW-0653">Protein transport</keyword>
<keyword evidence="3" id="KW-0509">mRNA transport</keyword>
<dbReference type="GO" id="GO:0005643">
    <property type="term" value="C:nuclear pore"/>
    <property type="evidence" value="ECO:0007669"/>
    <property type="project" value="UniProtKB-SubCell"/>
</dbReference>
<evidence type="ECO:0000256" key="7">
    <source>
        <dbReference type="ARBA" id="ARBA00023242"/>
    </source>
</evidence>
<comment type="caution">
    <text evidence="9">The sequence shown here is derived from an EMBL/GenBank/DDBJ whole genome shotgun (WGS) entry which is preliminary data.</text>
</comment>
<proteinExistence type="predicted"/>
<evidence type="ECO:0000256" key="5">
    <source>
        <dbReference type="ARBA" id="ARBA00023010"/>
    </source>
</evidence>
<dbReference type="GO" id="GO:0000055">
    <property type="term" value="P:ribosomal large subunit export from nucleus"/>
    <property type="evidence" value="ECO:0007669"/>
    <property type="project" value="InterPro"/>
</dbReference>
<evidence type="ECO:0000256" key="4">
    <source>
        <dbReference type="ARBA" id="ARBA00022927"/>
    </source>
</evidence>